<dbReference type="Proteomes" id="UP000540412">
    <property type="component" value="Unassembled WGS sequence"/>
</dbReference>
<dbReference type="Gene3D" id="3.90.1200.10">
    <property type="match status" value="1"/>
</dbReference>
<dbReference type="InterPro" id="IPR002575">
    <property type="entry name" value="Aminoglycoside_PTrfase"/>
</dbReference>
<keyword evidence="2" id="KW-0808">Transferase</keyword>
<dbReference type="GO" id="GO:0016740">
    <property type="term" value="F:transferase activity"/>
    <property type="evidence" value="ECO:0007669"/>
    <property type="project" value="UniProtKB-KW"/>
</dbReference>
<dbReference type="EMBL" id="JACHIT010000002">
    <property type="protein sequence ID" value="MBB5915741.1"/>
    <property type="molecule type" value="Genomic_DNA"/>
</dbReference>
<evidence type="ECO:0000259" key="1">
    <source>
        <dbReference type="Pfam" id="PF01636"/>
    </source>
</evidence>
<evidence type="ECO:0000313" key="3">
    <source>
        <dbReference type="Proteomes" id="UP000540412"/>
    </source>
</evidence>
<dbReference type="SUPFAM" id="SSF56112">
    <property type="entry name" value="Protein kinase-like (PK-like)"/>
    <property type="match status" value="1"/>
</dbReference>
<dbReference type="InterPro" id="IPR011009">
    <property type="entry name" value="Kinase-like_dom_sf"/>
</dbReference>
<reference evidence="2 3" key="1">
    <citation type="submission" date="2020-08" db="EMBL/GenBank/DDBJ databases">
        <title>Sequencing the genomes of 1000 actinobacteria strains.</title>
        <authorList>
            <person name="Klenk H.-P."/>
        </authorList>
    </citation>
    <scope>NUCLEOTIDE SEQUENCE [LARGE SCALE GENOMIC DNA]</scope>
    <source>
        <strain evidence="2 3">DSM 43582</strain>
    </source>
</reference>
<dbReference type="AlphaFoldDB" id="A0A7W9PGR8"/>
<dbReference type="InterPro" id="IPR051678">
    <property type="entry name" value="AGP_Transferase"/>
</dbReference>
<protein>
    <submittedName>
        <fullName evidence="2">Aminoglycoside phosphotransferase</fullName>
    </submittedName>
</protein>
<gene>
    <name evidence="2" type="ORF">BJY24_004653</name>
</gene>
<sequence>MSEESRTRAVLESACAAAGLCAEGAEVISLGENAVYRLHGSIVARVSRPGRTAAAGREVAVSRWLAESGVPAVRVAPHPPHLPAVGDRPVVFWRELPPHRVSRPEVVARALRHLHSLPVPVGVGLQVFQPFARLSQRIDAAPELSRAHRRWMRAHLDGLEQRWRERPEGLPWRAIHGDAHEGNIVTADSGEAIVLDLERFCIGPPEWDLVQTAVNLATCGWITADEYAAFSAEYGVDVMAWGGFELLRDIREFRMTAWLMQQGAERPHLREQAAHRLACLRGECGERPWPGWTPVY</sequence>
<name>A0A7W9PGR8_9NOCA</name>
<dbReference type="Pfam" id="PF01636">
    <property type="entry name" value="APH"/>
    <property type="match status" value="1"/>
</dbReference>
<keyword evidence="3" id="KW-1185">Reference proteome</keyword>
<proteinExistence type="predicted"/>
<evidence type="ECO:0000313" key="2">
    <source>
        <dbReference type="EMBL" id="MBB5915741.1"/>
    </source>
</evidence>
<feature type="domain" description="Aminoglycoside phosphotransferase" evidence="1">
    <location>
        <begin position="32"/>
        <end position="239"/>
    </location>
</feature>
<comment type="caution">
    <text evidence="2">The sequence shown here is derived from an EMBL/GenBank/DDBJ whole genome shotgun (WGS) entry which is preliminary data.</text>
</comment>
<dbReference type="PANTHER" id="PTHR21310:SF40">
    <property type="entry name" value="AMINOGLYCOSIDE PHOSPHOTRANSFERASE DOMAIN-CONTAINING PROTEIN-RELATED"/>
    <property type="match status" value="1"/>
</dbReference>
<dbReference type="PANTHER" id="PTHR21310">
    <property type="entry name" value="AMINOGLYCOSIDE PHOSPHOTRANSFERASE-RELATED-RELATED"/>
    <property type="match status" value="1"/>
</dbReference>
<accession>A0A7W9PGR8</accession>
<organism evidence="2 3">
    <name type="scientific">Nocardia transvalensis</name>
    <dbReference type="NCBI Taxonomy" id="37333"/>
    <lineage>
        <taxon>Bacteria</taxon>
        <taxon>Bacillati</taxon>
        <taxon>Actinomycetota</taxon>
        <taxon>Actinomycetes</taxon>
        <taxon>Mycobacteriales</taxon>
        <taxon>Nocardiaceae</taxon>
        <taxon>Nocardia</taxon>
    </lineage>
</organism>